<dbReference type="Proteomes" id="UP001611548">
    <property type="component" value="Unassembled WGS sequence"/>
</dbReference>
<keyword evidence="5" id="KW-1185">Reference proteome</keyword>
<dbReference type="EMBL" id="JBIRWE010000002">
    <property type="protein sequence ID" value="MFI1964099.1"/>
    <property type="molecule type" value="Genomic_DNA"/>
</dbReference>
<feature type="transmembrane region" description="Helical" evidence="2">
    <location>
        <begin position="94"/>
        <end position="111"/>
    </location>
</feature>
<dbReference type="EC" id="3.4.23.43" evidence="4"/>
<proteinExistence type="inferred from homology"/>
<dbReference type="PANTHER" id="PTHR30487:SF0">
    <property type="entry name" value="PREPILIN LEADER PEPTIDASE_N-METHYLTRANSFERASE-RELATED"/>
    <property type="match status" value="1"/>
</dbReference>
<comment type="similarity">
    <text evidence="1">Belongs to the peptidase A24 family.</text>
</comment>
<organism evidence="4 5">
    <name type="scientific">Streptomyces pathocidini</name>
    <dbReference type="NCBI Taxonomy" id="1650571"/>
    <lineage>
        <taxon>Bacteria</taxon>
        <taxon>Bacillati</taxon>
        <taxon>Actinomycetota</taxon>
        <taxon>Actinomycetes</taxon>
        <taxon>Kitasatosporales</taxon>
        <taxon>Streptomycetaceae</taxon>
        <taxon>Streptomyces</taxon>
    </lineage>
</organism>
<feature type="transmembrane region" description="Helical" evidence="2">
    <location>
        <begin position="123"/>
        <end position="143"/>
    </location>
</feature>
<reference evidence="4 5" key="1">
    <citation type="submission" date="2024-10" db="EMBL/GenBank/DDBJ databases">
        <title>The Natural Products Discovery Center: Release of the First 8490 Sequenced Strains for Exploring Actinobacteria Biosynthetic Diversity.</title>
        <authorList>
            <person name="Kalkreuter E."/>
            <person name="Kautsar S.A."/>
            <person name="Yang D."/>
            <person name="Bader C.D."/>
            <person name="Teijaro C.N."/>
            <person name="Fluegel L."/>
            <person name="Davis C.M."/>
            <person name="Simpson J.R."/>
            <person name="Lauterbach L."/>
            <person name="Steele A.D."/>
            <person name="Gui C."/>
            <person name="Meng S."/>
            <person name="Li G."/>
            <person name="Viehrig K."/>
            <person name="Ye F."/>
            <person name="Su P."/>
            <person name="Kiefer A.F."/>
            <person name="Nichols A."/>
            <person name="Cepeda A.J."/>
            <person name="Yan W."/>
            <person name="Fan B."/>
            <person name="Jiang Y."/>
            <person name="Adhikari A."/>
            <person name="Zheng C.-J."/>
            <person name="Schuster L."/>
            <person name="Cowan T.M."/>
            <person name="Smanski M.J."/>
            <person name="Chevrette M.G."/>
            <person name="De Carvalho L.P.S."/>
            <person name="Shen B."/>
        </authorList>
    </citation>
    <scope>NUCLEOTIDE SEQUENCE [LARGE SCALE GENOMIC DNA]</scope>
    <source>
        <strain evidence="4 5">NPDC020327</strain>
    </source>
</reference>
<feature type="domain" description="Prepilin type IV endopeptidase peptidase" evidence="3">
    <location>
        <begin position="74"/>
        <end position="180"/>
    </location>
</feature>
<feature type="transmembrane region" description="Helical" evidence="2">
    <location>
        <begin position="200"/>
        <end position="219"/>
    </location>
</feature>
<keyword evidence="2" id="KW-1133">Transmembrane helix</keyword>
<feature type="transmembrane region" description="Helical" evidence="2">
    <location>
        <begin position="68"/>
        <end position="88"/>
    </location>
</feature>
<feature type="transmembrane region" description="Helical" evidence="2">
    <location>
        <begin position="163"/>
        <end position="188"/>
    </location>
</feature>
<comment type="caution">
    <text evidence="4">The sequence shown here is derived from an EMBL/GenBank/DDBJ whole genome shotgun (WGS) entry which is preliminary data.</text>
</comment>
<feature type="transmembrane region" description="Helical" evidence="2">
    <location>
        <begin position="45"/>
        <end position="61"/>
    </location>
</feature>
<gene>
    <name evidence="4" type="ORF">ACH429_08175</name>
</gene>
<keyword evidence="2" id="KW-0472">Membrane</keyword>
<evidence type="ECO:0000256" key="1">
    <source>
        <dbReference type="ARBA" id="ARBA00005801"/>
    </source>
</evidence>
<protein>
    <submittedName>
        <fullName evidence="4">Prepilin peptidase</fullName>
        <ecNumber evidence="4">3.4.23.43</ecNumber>
    </submittedName>
</protein>
<dbReference type="InterPro" id="IPR050882">
    <property type="entry name" value="Prepilin_peptidase/N-MTase"/>
</dbReference>
<dbReference type="Pfam" id="PF01478">
    <property type="entry name" value="Peptidase_A24"/>
    <property type="match status" value="1"/>
</dbReference>
<accession>A0ABW7UN76</accession>
<dbReference type="Gene3D" id="1.20.120.1220">
    <property type="match status" value="1"/>
</dbReference>
<keyword evidence="4" id="KW-0378">Hydrolase</keyword>
<name>A0ABW7UN76_9ACTN</name>
<sequence length="220" mass="22037">MPLLLIALAAGYGAVAGLFAPRAAQRLAAEPAPGPHLPGARPPEPVTAVVGGVLAAALAAATGPRPELAVWLMALPFLLVLALVDLAVHRLPDVLTLTLPGAVAALLASAAQLPGHAGSWTGALLGGLALGGGYLVLFLINPGQMGLGDVKLALTLGVALGWYGWWILFEGAVAGFLLGSLYGGWLLLTRRAGRETALPFGPFMISGALLGLLLGASAAA</sequence>
<dbReference type="GO" id="GO:0004190">
    <property type="term" value="F:aspartic-type endopeptidase activity"/>
    <property type="evidence" value="ECO:0007669"/>
    <property type="project" value="UniProtKB-EC"/>
</dbReference>
<evidence type="ECO:0000313" key="4">
    <source>
        <dbReference type="EMBL" id="MFI1964099.1"/>
    </source>
</evidence>
<evidence type="ECO:0000259" key="3">
    <source>
        <dbReference type="Pfam" id="PF01478"/>
    </source>
</evidence>
<dbReference type="PANTHER" id="PTHR30487">
    <property type="entry name" value="TYPE 4 PREPILIN-LIKE PROTEINS LEADER PEPTIDE-PROCESSING ENZYME"/>
    <property type="match status" value="1"/>
</dbReference>
<evidence type="ECO:0000256" key="2">
    <source>
        <dbReference type="SAM" id="Phobius"/>
    </source>
</evidence>
<evidence type="ECO:0000313" key="5">
    <source>
        <dbReference type="Proteomes" id="UP001611548"/>
    </source>
</evidence>
<dbReference type="InterPro" id="IPR000045">
    <property type="entry name" value="Prepilin_IV_endopep_pep"/>
</dbReference>
<dbReference type="RefSeq" id="WP_398718141.1">
    <property type="nucleotide sequence ID" value="NZ_JBIRWE010000002.1"/>
</dbReference>
<keyword evidence="2" id="KW-0812">Transmembrane</keyword>